<accession>A0ABT5J0P9</accession>
<organism evidence="1 2">
    <name type="scientific">Vogesella aquatica</name>
    <dbReference type="NCBI Taxonomy" id="2984206"/>
    <lineage>
        <taxon>Bacteria</taxon>
        <taxon>Pseudomonadati</taxon>
        <taxon>Pseudomonadota</taxon>
        <taxon>Betaproteobacteria</taxon>
        <taxon>Neisseriales</taxon>
        <taxon>Chromobacteriaceae</taxon>
        <taxon>Vogesella</taxon>
    </lineage>
</organism>
<dbReference type="Proteomes" id="UP001219956">
    <property type="component" value="Unassembled WGS sequence"/>
</dbReference>
<gene>
    <name evidence="1" type="ORF">PQU95_14440</name>
</gene>
<dbReference type="PIRSF" id="PIRSF019302">
    <property type="entry name" value="UCP019302"/>
    <property type="match status" value="1"/>
</dbReference>
<dbReference type="Pfam" id="PF10084">
    <property type="entry name" value="DUF2322"/>
    <property type="match status" value="1"/>
</dbReference>
<dbReference type="InterPro" id="IPR016755">
    <property type="entry name" value="UCP019302"/>
</dbReference>
<name>A0ABT5J0P9_9NEIS</name>
<dbReference type="RefSeq" id="WP_272752649.1">
    <property type="nucleotide sequence ID" value="NZ_JAQQLF010000019.1"/>
</dbReference>
<evidence type="ECO:0000313" key="2">
    <source>
        <dbReference type="Proteomes" id="UP001219956"/>
    </source>
</evidence>
<sequence length="104" mass="11052">MPAFADILPTLPTIDHINALSLHSPGGEQVALLENKPGSAGSVRLYHALWQQHGCINHAAALQGLALYAEHTADALAFPGKHPNIDRLLAIGHDDVLNVQLILA</sequence>
<protein>
    <submittedName>
        <fullName evidence="1">DUF2322 family protein</fullName>
    </submittedName>
</protein>
<evidence type="ECO:0000313" key="1">
    <source>
        <dbReference type="EMBL" id="MDC7718408.1"/>
    </source>
</evidence>
<reference evidence="1 2" key="1">
    <citation type="submission" date="2023-01" db="EMBL/GenBank/DDBJ databases">
        <title>Novel species of the genus Vogesella isolated from rivers.</title>
        <authorList>
            <person name="Lu H."/>
        </authorList>
    </citation>
    <scope>NUCLEOTIDE SEQUENCE [LARGE SCALE GENOMIC DNA]</scope>
    <source>
        <strain evidence="1 2">DC21W</strain>
    </source>
</reference>
<keyword evidence="2" id="KW-1185">Reference proteome</keyword>
<proteinExistence type="predicted"/>
<comment type="caution">
    <text evidence="1">The sequence shown here is derived from an EMBL/GenBank/DDBJ whole genome shotgun (WGS) entry which is preliminary data.</text>
</comment>
<dbReference type="EMBL" id="JAQQLF010000019">
    <property type="protein sequence ID" value="MDC7718408.1"/>
    <property type="molecule type" value="Genomic_DNA"/>
</dbReference>